<protein>
    <recommendedName>
        <fullName evidence="3">F-box domain-containing protein</fullName>
    </recommendedName>
</protein>
<dbReference type="SUPFAM" id="SSF52047">
    <property type="entry name" value="RNI-like"/>
    <property type="match status" value="1"/>
</dbReference>
<dbReference type="OrthoDB" id="2305901at2759"/>
<evidence type="ECO:0000313" key="2">
    <source>
        <dbReference type="Proteomes" id="UP000779574"/>
    </source>
</evidence>
<name>A0A9P8EMN6_AURME</name>
<accession>A0A9P8EMN6</accession>
<dbReference type="EMBL" id="JAHFXF010000178">
    <property type="protein sequence ID" value="KAG9693903.1"/>
    <property type="molecule type" value="Genomic_DNA"/>
</dbReference>
<proteinExistence type="predicted"/>
<evidence type="ECO:0000313" key="1">
    <source>
        <dbReference type="EMBL" id="KAG9693903.1"/>
    </source>
</evidence>
<gene>
    <name evidence="1" type="ORF">KCU76_g5631</name>
</gene>
<organism evidence="1 2">
    <name type="scientific">Aureobasidium melanogenum</name>
    <name type="common">Aureobasidium pullulans var. melanogenum</name>
    <dbReference type="NCBI Taxonomy" id="46634"/>
    <lineage>
        <taxon>Eukaryota</taxon>
        <taxon>Fungi</taxon>
        <taxon>Dikarya</taxon>
        <taxon>Ascomycota</taxon>
        <taxon>Pezizomycotina</taxon>
        <taxon>Dothideomycetes</taxon>
        <taxon>Dothideomycetidae</taxon>
        <taxon>Dothideales</taxon>
        <taxon>Saccotheciaceae</taxon>
        <taxon>Aureobasidium</taxon>
    </lineage>
</organism>
<dbReference type="Proteomes" id="UP000779574">
    <property type="component" value="Unassembled WGS sequence"/>
</dbReference>
<comment type="caution">
    <text evidence="1">The sequence shown here is derived from an EMBL/GenBank/DDBJ whole genome shotgun (WGS) entry which is preliminary data.</text>
</comment>
<reference evidence="1" key="1">
    <citation type="journal article" date="2021" name="J Fungi (Basel)">
        <title>Virulence traits and population genomics of the black yeast Aureobasidium melanogenum.</title>
        <authorList>
            <person name="Cernosa A."/>
            <person name="Sun X."/>
            <person name="Gostincar C."/>
            <person name="Fang C."/>
            <person name="Gunde-Cimerman N."/>
            <person name="Song Z."/>
        </authorList>
    </citation>
    <scope>NUCLEOTIDE SEQUENCE</scope>
    <source>
        <strain evidence="1">EXF-9911</strain>
    </source>
</reference>
<dbReference type="AlphaFoldDB" id="A0A9P8EMN6"/>
<feature type="non-terminal residue" evidence="1">
    <location>
        <position position="1"/>
    </location>
</feature>
<dbReference type="InterPro" id="IPR032675">
    <property type="entry name" value="LRR_dom_sf"/>
</dbReference>
<dbReference type="Gene3D" id="3.80.10.10">
    <property type="entry name" value="Ribonuclease Inhibitor"/>
    <property type="match status" value="1"/>
</dbReference>
<sequence>MTDQTPYALTIPEILREVLEHLEFNLKALCSAIRVNRAWSEEGLDILWRSPVEDCSELLASLPEHRRQFYADRICCWILDKSPWKYQNCMLDLEFPRLRRLDLWLAEDSLYFDYQLVPTLEEFRLYNFIPEAEEYLQQLPEYCPNLRKFCVGHSPVRRLEFDQLEIYLKELPKLRALDLNGMSDDTMTDKVFLHLASLPLWELRMQKPVTSEMIDLACERLGSGNLFVNVHFVELKMEWCAAAKLILNLTTLRKLRLDLVSQDTNYRSFQAIGTLTELRNLHLTIAYQTQRSLSREEILAIGQLHELRNLTMLGGGALILDESVTNNDLVSFLSSFPAAEYIYIDAFRSGLIPSQATIALATTSTRLESYTFLANWDLGFAESSTPPLFPKSQTMFYQHLRYQNIPVEGSEARTQKVTELAEAILKQCPSLKDFRSWNTVGKDKFTSELGEAVWHLLYPLLYKS</sequence>
<evidence type="ECO:0008006" key="3">
    <source>
        <dbReference type="Google" id="ProtNLM"/>
    </source>
</evidence>
<reference evidence="1" key="2">
    <citation type="submission" date="2021-08" db="EMBL/GenBank/DDBJ databases">
        <authorList>
            <person name="Gostincar C."/>
            <person name="Sun X."/>
            <person name="Song Z."/>
            <person name="Gunde-Cimerman N."/>
        </authorList>
    </citation>
    <scope>NUCLEOTIDE SEQUENCE</scope>
    <source>
        <strain evidence="1">EXF-9911</strain>
    </source>
</reference>